<comment type="cofactor">
    <cofactor evidence="1">
        <name>pyridoxal 5'-phosphate</name>
        <dbReference type="ChEBI" id="CHEBI:597326"/>
    </cofactor>
</comment>
<dbReference type="PANTHER" id="PTHR42699">
    <property type="match status" value="1"/>
</dbReference>
<accession>A0ABR3D1J1</accession>
<dbReference type="InterPro" id="IPR015421">
    <property type="entry name" value="PyrdxlP-dep_Trfase_major"/>
</dbReference>
<dbReference type="InterPro" id="IPR000277">
    <property type="entry name" value="Cys/Met-Metab_PyrdxlP-dep_enz"/>
</dbReference>
<name>A0ABR3D1J1_NEUIN</name>
<gene>
    <name evidence="3" type="ORF">QR685DRAFT_99123</name>
</gene>
<dbReference type="PANTHER" id="PTHR42699:SF1">
    <property type="entry name" value="CYSTATHIONINE GAMMA-SYNTHASE-RELATED"/>
    <property type="match status" value="1"/>
</dbReference>
<dbReference type="InterPro" id="IPR051750">
    <property type="entry name" value="Trans-sulfuration_enzymes"/>
</dbReference>
<organism evidence="3 4">
    <name type="scientific">Neurospora intermedia</name>
    <dbReference type="NCBI Taxonomy" id="5142"/>
    <lineage>
        <taxon>Eukaryota</taxon>
        <taxon>Fungi</taxon>
        <taxon>Dikarya</taxon>
        <taxon>Ascomycota</taxon>
        <taxon>Pezizomycotina</taxon>
        <taxon>Sordariomycetes</taxon>
        <taxon>Sordariomycetidae</taxon>
        <taxon>Sordariales</taxon>
        <taxon>Sordariaceae</taxon>
        <taxon>Neurospora</taxon>
    </lineage>
</organism>
<dbReference type="Gene3D" id="3.90.1150.10">
    <property type="entry name" value="Aspartate Aminotransferase, domain 1"/>
    <property type="match status" value="1"/>
</dbReference>
<dbReference type="SUPFAM" id="SSF53383">
    <property type="entry name" value="PLP-dependent transferases"/>
    <property type="match status" value="1"/>
</dbReference>
<dbReference type="InterPro" id="IPR015424">
    <property type="entry name" value="PyrdxlP-dep_Trfase"/>
</dbReference>
<evidence type="ECO:0000256" key="1">
    <source>
        <dbReference type="ARBA" id="ARBA00001933"/>
    </source>
</evidence>
<reference evidence="3 4" key="1">
    <citation type="submission" date="2023-09" db="EMBL/GenBank/DDBJ databases">
        <title>Multi-omics analysis of a traditional fermented food reveals byproduct-associated fungal strains for waste-to-food upcycling.</title>
        <authorList>
            <consortium name="Lawrence Berkeley National Laboratory"/>
            <person name="Rekdal V.M."/>
            <person name="Villalobos-Escobedo J.M."/>
            <person name="Rodriguez-Valeron N."/>
            <person name="Garcia M.O."/>
            <person name="Vasquez D.P."/>
            <person name="Damayanti I."/>
            <person name="Sorensen P.M."/>
            <person name="Baidoo E.E."/>
            <person name="De Carvalho A.C."/>
            <person name="Riley R."/>
            <person name="Lipzen A."/>
            <person name="He G."/>
            <person name="Yan M."/>
            <person name="Haridas S."/>
            <person name="Daum C."/>
            <person name="Yoshinaga Y."/>
            <person name="Ng V."/>
            <person name="Grigoriev I.V."/>
            <person name="Munk R."/>
            <person name="Nuraida L."/>
            <person name="Wijaya C.H."/>
            <person name="Morales P.-C."/>
            <person name="Keasling J.D."/>
        </authorList>
    </citation>
    <scope>NUCLEOTIDE SEQUENCE [LARGE SCALE GENOMIC DNA]</scope>
    <source>
        <strain evidence="3 4">FGSC 2613</strain>
    </source>
</reference>
<dbReference type="Gene3D" id="3.40.640.10">
    <property type="entry name" value="Type I PLP-dependent aspartate aminotransferase-like (Major domain)"/>
    <property type="match status" value="1"/>
</dbReference>
<sequence>MTIRPITTPLGHSLPPHTPHALTVHLPGWDTFIRLRDGDQEIGKQLKSMYPRFSPLSCVKELGIKLLTHLSTAFPDSGISPTTHGCLPFTTPDAFHLAAAHCISHHRADEYRYSESEVSKVEFRVVEFWGVRLVSDSDAAANADGTATATDKARLYLVIYPLPKAKGIMGVWTNPGIGISTRLAEVLLPLVPSSDGSSPETGAETKQEQEQKQLKVLDWKAKGSDFISSTGTGSEEEIPEPTYLPESDAHEKLRKRIVALCQRIPRDVELAARLTTKDVFLYTTGMAAVFRLQEAFFKSGRRGPVVALGAVFHSTFHLFEELEGTTTTNEEEGEVEGFKHFGECEDSEKVMDQLEEYAKGLKQKGKKVGYLFVEFPSNPLLVSVDLGRLRKIADQYDFPVVVDDTVGSFCNLDVLPVADVVVSSLTKTFSGYADVMAGSVLLTPSSRYYPLLSSTLTTTHHNALSPSDAAHLLFNSSSYLARSHTHNLNAQKLASFLHTYSTTHQSPRVISRVLYPSIPSTTSSTTGTAYYQQYMRSSTAPAPTGPPYDEMEGNDSFTPGFGCLLSIDFLSKNVAKAFYDHLHVHQGPHLGAHLTITLPFNDLLWGVGERERKYHAGYGAVPEQVRVSVGLEEWEDLKEVFKEALKYAEEEAVKEGAC</sequence>
<proteinExistence type="predicted"/>
<dbReference type="Proteomes" id="UP001451303">
    <property type="component" value="Unassembled WGS sequence"/>
</dbReference>
<evidence type="ECO:0000313" key="3">
    <source>
        <dbReference type="EMBL" id="KAL0466539.1"/>
    </source>
</evidence>
<evidence type="ECO:0000313" key="4">
    <source>
        <dbReference type="Proteomes" id="UP001451303"/>
    </source>
</evidence>
<keyword evidence="4" id="KW-1185">Reference proteome</keyword>
<dbReference type="Pfam" id="PF01053">
    <property type="entry name" value="Cys_Met_Meta_PP"/>
    <property type="match status" value="1"/>
</dbReference>
<comment type="caution">
    <text evidence="3">The sequence shown here is derived from an EMBL/GenBank/DDBJ whole genome shotgun (WGS) entry which is preliminary data.</text>
</comment>
<evidence type="ECO:0000256" key="2">
    <source>
        <dbReference type="ARBA" id="ARBA00022898"/>
    </source>
</evidence>
<keyword evidence="2" id="KW-0663">Pyridoxal phosphate</keyword>
<protein>
    <submittedName>
        <fullName evidence="3">PLP-dependent transferase</fullName>
    </submittedName>
</protein>
<dbReference type="EMBL" id="JAVLET010000012">
    <property type="protein sequence ID" value="KAL0466539.1"/>
    <property type="molecule type" value="Genomic_DNA"/>
</dbReference>
<dbReference type="InterPro" id="IPR015422">
    <property type="entry name" value="PyrdxlP-dep_Trfase_small"/>
</dbReference>
<dbReference type="GO" id="GO:0016740">
    <property type="term" value="F:transferase activity"/>
    <property type="evidence" value="ECO:0007669"/>
    <property type="project" value="UniProtKB-KW"/>
</dbReference>
<keyword evidence="3" id="KW-0808">Transferase</keyword>